<dbReference type="RefSeq" id="WP_185257543.1">
    <property type="nucleotide sequence ID" value="NZ_AP023368.1"/>
</dbReference>
<dbReference type="Gene3D" id="3.40.190.10">
    <property type="entry name" value="Periplasmic binding protein-like II"/>
    <property type="match status" value="2"/>
</dbReference>
<dbReference type="SUPFAM" id="SSF53850">
    <property type="entry name" value="Periplasmic binding protein-like II"/>
    <property type="match status" value="1"/>
</dbReference>
<keyword evidence="4" id="KW-1185">Reference proteome</keyword>
<reference evidence="3 4" key="1">
    <citation type="submission" date="2020-08" db="EMBL/GenBank/DDBJ databases">
        <title>Draft genome sequencing of an Anaerocolumna strain isolated from anoxic soil subjected to BSD treatment.</title>
        <authorList>
            <person name="Uek A."/>
            <person name="Tonouchi A."/>
        </authorList>
    </citation>
    <scope>NUCLEOTIDE SEQUENCE [LARGE SCALE GENOMIC DNA]</scope>
    <source>
        <strain evidence="3 4">CTTW</strain>
    </source>
</reference>
<dbReference type="KEGG" id="acht:bsdcttw_01200"/>
<evidence type="ECO:0000313" key="3">
    <source>
        <dbReference type="EMBL" id="BCJ97079.1"/>
    </source>
</evidence>
<organism evidence="3 4">
    <name type="scientific">Anaerocolumna chitinilytica</name>
    <dbReference type="NCBI Taxonomy" id="1727145"/>
    <lineage>
        <taxon>Bacteria</taxon>
        <taxon>Bacillati</taxon>
        <taxon>Bacillota</taxon>
        <taxon>Clostridia</taxon>
        <taxon>Lachnospirales</taxon>
        <taxon>Lachnospiraceae</taxon>
        <taxon>Anaerocolumna</taxon>
    </lineage>
</organism>
<evidence type="ECO:0000313" key="4">
    <source>
        <dbReference type="Proteomes" id="UP000515703"/>
    </source>
</evidence>
<protein>
    <recommendedName>
        <fullName evidence="2">DUF3502 domain-containing protein</fullName>
    </recommendedName>
</protein>
<gene>
    <name evidence="3" type="ORF">bsdcttw_01200</name>
</gene>
<reference evidence="3 4" key="2">
    <citation type="submission" date="2020-08" db="EMBL/GenBank/DDBJ databases">
        <authorList>
            <person name="Ueki A."/>
            <person name="Tonouchi A."/>
        </authorList>
    </citation>
    <scope>NUCLEOTIDE SEQUENCE [LARGE SCALE GENOMIC DNA]</scope>
    <source>
        <strain evidence="3 4">CTTW</strain>
    </source>
</reference>
<accession>A0A7I8DF45</accession>
<proteinExistence type="predicted"/>
<evidence type="ECO:0000256" key="1">
    <source>
        <dbReference type="SAM" id="MobiDB-lite"/>
    </source>
</evidence>
<dbReference type="PANTHER" id="PTHR43649">
    <property type="entry name" value="ARABINOSE-BINDING PROTEIN-RELATED"/>
    <property type="match status" value="1"/>
</dbReference>
<feature type="region of interest" description="Disordered" evidence="1">
    <location>
        <begin position="23"/>
        <end position="53"/>
    </location>
</feature>
<dbReference type="AlphaFoldDB" id="A0A7I8DF45"/>
<dbReference type="Proteomes" id="UP000515703">
    <property type="component" value="Chromosome"/>
</dbReference>
<name>A0A7I8DF45_9FIRM</name>
<dbReference type="PANTHER" id="PTHR43649:SF17">
    <property type="entry name" value="ABC TRANSPORTER SOLUTE BINDING PROTEIN-SUGAR TRANSPORT"/>
    <property type="match status" value="1"/>
</dbReference>
<dbReference type="InterPro" id="IPR050490">
    <property type="entry name" value="Bact_solute-bd_prot1"/>
</dbReference>
<dbReference type="EMBL" id="AP023368">
    <property type="protein sequence ID" value="BCJ97079.1"/>
    <property type="molecule type" value="Genomic_DNA"/>
</dbReference>
<dbReference type="PROSITE" id="PS51257">
    <property type="entry name" value="PROKAR_LIPOPROTEIN"/>
    <property type="match status" value="1"/>
</dbReference>
<dbReference type="InterPro" id="IPR022627">
    <property type="entry name" value="DUF3502"/>
</dbReference>
<evidence type="ECO:0000259" key="2">
    <source>
        <dbReference type="Pfam" id="PF12010"/>
    </source>
</evidence>
<dbReference type="Pfam" id="PF12010">
    <property type="entry name" value="DUF3502"/>
    <property type="match status" value="1"/>
</dbReference>
<feature type="domain" description="DUF3502" evidence="2">
    <location>
        <begin position="472"/>
        <end position="538"/>
    </location>
</feature>
<sequence>MKKRWISMFLVFVLIVFSFTGCGKSDSKETTGKTTESGDAAGQNKYKGPSGNTPVIDGKVDTSKFVTVKMLVLGDPPKGGADKRVLEQLNKIFKEKLNAELDIQWIEWNNYATKYQMELVSGSDIDLIFTSSTWLNLWDNAEKSAFMDLTEMLPHYAPQLWADTKKEEWEGCTYKGKIVALPEHRKWQLSTPLFVYRADWAKEFGIDKVDSTDTLEQYCKAILANKPGVIPYNVGGSAGSNELYAMWLRQDTDYVLGAGSVGMAVPVTNKSIDEPWTSVSPVFDDKFLDFAVKMKEWGDAGFWPNDVMSTTVDTKAAFLAGNSGLYSVNVANYYPLFQEMAKENPKAELGGFFFDEKRGFAISDVVTQDACSITANAKNPERALMMYDLFQYDPEVYRLTQYGIEGEQYVINKDGYREKPASYKEEKDSYYWDMWSTRNDALEVPEFNPYKDKIDEINAMIKPWTRMNPWGSFIVDTSNMNAQVTAINEAGTTWLPAIQFGKAGDPADAVKQYRDALTNAGIEDYMKEVERQMQEFNKK</sequence>